<sequence>MKNCSQNQRIYANSREEADKKGGHYGVNKNPLSVMVWIGMTEFGIISYFKLKKGFIFNFFDYLRSKTSSFFTNIKQSHEILTYSNQLFSFTSADNYKVQFKVEKINIVFDSRLKRWRCVSNFTQNPIV</sequence>
<dbReference type="OrthoDB" id="10006939at2759"/>
<dbReference type="EMBL" id="REGN01002349">
    <property type="protein sequence ID" value="RNA28728.1"/>
    <property type="molecule type" value="Genomic_DNA"/>
</dbReference>
<organism evidence="1 2">
    <name type="scientific">Brachionus plicatilis</name>
    <name type="common">Marine rotifer</name>
    <name type="synonym">Brachionus muelleri</name>
    <dbReference type="NCBI Taxonomy" id="10195"/>
    <lineage>
        <taxon>Eukaryota</taxon>
        <taxon>Metazoa</taxon>
        <taxon>Spiralia</taxon>
        <taxon>Gnathifera</taxon>
        <taxon>Rotifera</taxon>
        <taxon>Eurotatoria</taxon>
        <taxon>Monogononta</taxon>
        <taxon>Pseudotrocha</taxon>
        <taxon>Ploima</taxon>
        <taxon>Brachionidae</taxon>
        <taxon>Brachionus</taxon>
    </lineage>
</organism>
<comment type="caution">
    <text evidence="1">The sequence shown here is derived from an EMBL/GenBank/DDBJ whole genome shotgun (WGS) entry which is preliminary data.</text>
</comment>
<protein>
    <submittedName>
        <fullName evidence="1">Uncharacterized protein</fullName>
    </submittedName>
</protein>
<dbReference type="AlphaFoldDB" id="A0A3M7RZE2"/>
<proteinExistence type="predicted"/>
<evidence type="ECO:0000313" key="2">
    <source>
        <dbReference type="Proteomes" id="UP000276133"/>
    </source>
</evidence>
<keyword evidence="2" id="KW-1185">Reference proteome</keyword>
<name>A0A3M7RZE2_BRAPC</name>
<dbReference type="Proteomes" id="UP000276133">
    <property type="component" value="Unassembled WGS sequence"/>
</dbReference>
<evidence type="ECO:0000313" key="1">
    <source>
        <dbReference type="EMBL" id="RNA28728.1"/>
    </source>
</evidence>
<accession>A0A3M7RZE2</accession>
<gene>
    <name evidence="1" type="ORF">BpHYR1_038251</name>
</gene>
<reference evidence="1 2" key="1">
    <citation type="journal article" date="2018" name="Sci. Rep.">
        <title>Genomic signatures of local adaptation to the degree of environmental predictability in rotifers.</title>
        <authorList>
            <person name="Franch-Gras L."/>
            <person name="Hahn C."/>
            <person name="Garcia-Roger E.M."/>
            <person name="Carmona M.J."/>
            <person name="Serra M."/>
            <person name="Gomez A."/>
        </authorList>
    </citation>
    <scope>NUCLEOTIDE SEQUENCE [LARGE SCALE GENOMIC DNA]</scope>
    <source>
        <strain evidence="1">HYR1</strain>
    </source>
</reference>